<dbReference type="Proteomes" id="UP000034676">
    <property type="component" value="Unassembled WGS sequence"/>
</dbReference>
<evidence type="ECO:0000313" key="2">
    <source>
        <dbReference type="Proteomes" id="UP000034676"/>
    </source>
</evidence>
<evidence type="ECO:0000313" key="1">
    <source>
        <dbReference type="EMBL" id="KKR91420.1"/>
    </source>
</evidence>
<reference evidence="1 2" key="1">
    <citation type="journal article" date="2015" name="Nature">
        <title>rRNA introns, odd ribosomes, and small enigmatic genomes across a large radiation of phyla.</title>
        <authorList>
            <person name="Brown C.T."/>
            <person name="Hug L.A."/>
            <person name="Thomas B.C."/>
            <person name="Sharon I."/>
            <person name="Castelle C.J."/>
            <person name="Singh A."/>
            <person name="Wilkins M.J."/>
            <person name="Williams K.H."/>
            <person name="Banfield J.F."/>
        </authorList>
    </citation>
    <scope>NUCLEOTIDE SEQUENCE [LARGE SCALE GENOMIC DNA]</scope>
</reference>
<accession>A0A0G0X405</accession>
<gene>
    <name evidence="1" type="ORF">UU42_C0012G0017</name>
</gene>
<comment type="caution">
    <text evidence="1">The sequence shown here is derived from an EMBL/GenBank/DDBJ whole genome shotgun (WGS) entry which is preliminary data.</text>
</comment>
<proteinExistence type="predicted"/>
<dbReference type="EMBL" id="LCAO01000012">
    <property type="protein sequence ID" value="KKR91420.1"/>
    <property type="molecule type" value="Genomic_DNA"/>
</dbReference>
<organism evidence="1 2">
    <name type="scientific">Candidatus Woesebacteria bacterium GW2011_GWA1_41_13b</name>
    <dbReference type="NCBI Taxonomy" id="1618555"/>
    <lineage>
        <taxon>Bacteria</taxon>
        <taxon>Candidatus Woeseibacteriota</taxon>
    </lineage>
</organism>
<dbReference type="AlphaFoldDB" id="A0A0G0X405"/>
<protein>
    <submittedName>
        <fullName evidence="1">Uncharacterized protein</fullName>
    </submittedName>
</protein>
<name>A0A0G0X405_9BACT</name>
<sequence>MWDYHLTNGQVLDLLRTGNETQRLWLTGKIISHARFEDIWNYLTPANVASLYPKLRLQPTLKKYWGRALNAWGYYVQPAK</sequence>